<comment type="caution">
    <text evidence="2">The sequence shown here is derived from an EMBL/GenBank/DDBJ whole genome shotgun (WGS) entry which is preliminary data.</text>
</comment>
<dbReference type="AlphaFoldDB" id="K0SDB3"/>
<name>K0SDB3_THAOC</name>
<feature type="region of interest" description="Disordered" evidence="1">
    <location>
        <begin position="1"/>
        <end position="39"/>
    </location>
</feature>
<protein>
    <submittedName>
        <fullName evidence="2">Uncharacterized protein</fullName>
    </submittedName>
</protein>
<organism evidence="2 3">
    <name type="scientific">Thalassiosira oceanica</name>
    <name type="common">Marine diatom</name>
    <dbReference type="NCBI Taxonomy" id="159749"/>
    <lineage>
        <taxon>Eukaryota</taxon>
        <taxon>Sar</taxon>
        <taxon>Stramenopiles</taxon>
        <taxon>Ochrophyta</taxon>
        <taxon>Bacillariophyta</taxon>
        <taxon>Coscinodiscophyceae</taxon>
        <taxon>Thalassiosirophycidae</taxon>
        <taxon>Thalassiosirales</taxon>
        <taxon>Thalassiosiraceae</taxon>
        <taxon>Thalassiosira</taxon>
    </lineage>
</organism>
<evidence type="ECO:0000313" key="3">
    <source>
        <dbReference type="Proteomes" id="UP000266841"/>
    </source>
</evidence>
<evidence type="ECO:0000313" key="2">
    <source>
        <dbReference type="EMBL" id="EJK63360.1"/>
    </source>
</evidence>
<feature type="non-terminal residue" evidence="2">
    <location>
        <position position="214"/>
    </location>
</feature>
<dbReference type="EMBL" id="AGNL01018291">
    <property type="protein sequence ID" value="EJK63360.1"/>
    <property type="molecule type" value="Genomic_DNA"/>
</dbReference>
<accession>K0SDB3</accession>
<keyword evidence="3" id="KW-1185">Reference proteome</keyword>
<gene>
    <name evidence="2" type="ORF">THAOC_15982</name>
</gene>
<reference evidence="2 3" key="1">
    <citation type="journal article" date="2012" name="Genome Biol.">
        <title>Genome and low-iron response of an oceanic diatom adapted to chronic iron limitation.</title>
        <authorList>
            <person name="Lommer M."/>
            <person name="Specht M."/>
            <person name="Roy A.S."/>
            <person name="Kraemer L."/>
            <person name="Andreson R."/>
            <person name="Gutowska M.A."/>
            <person name="Wolf J."/>
            <person name="Bergner S.V."/>
            <person name="Schilhabel M.B."/>
            <person name="Klostermeier U.C."/>
            <person name="Beiko R.G."/>
            <person name="Rosenstiel P."/>
            <person name="Hippler M."/>
            <person name="Laroche J."/>
        </authorList>
    </citation>
    <scope>NUCLEOTIDE SEQUENCE [LARGE SCALE GENOMIC DNA]</scope>
    <source>
        <strain evidence="2 3">CCMP1005</strain>
    </source>
</reference>
<dbReference type="Proteomes" id="UP000266841">
    <property type="component" value="Unassembled WGS sequence"/>
</dbReference>
<sequence>MLTMRSSPTEGWGDALSSSADRSASRTRSETPSAEGRDDKGLLLMRRRLDRQLAFRWWKLDEMFRFTKSRCMTFSTAANIDDGAEGGILAGSTGCGSTSALRPSPNDYEDYDRGHAEPARHLTHFGRHRQELYPLIQSLPIGSSWRGRNLAYRRTTGMALLSGVDSATTETTMESSLLRRLAFSVEKPETTFEFFSDAIIGAAFLTTAVVAAKR</sequence>
<feature type="compositionally biased region" description="Basic and acidic residues" evidence="1">
    <location>
        <begin position="23"/>
        <end position="39"/>
    </location>
</feature>
<evidence type="ECO:0000256" key="1">
    <source>
        <dbReference type="SAM" id="MobiDB-lite"/>
    </source>
</evidence>
<proteinExistence type="predicted"/>